<comment type="caution">
    <text evidence="1">The sequence shown here is derived from an EMBL/GenBank/DDBJ whole genome shotgun (WGS) entry which is preliminary data.</text>
</comment>
<dbReference type="Proteomes" id="UP000663852">
    <property type="component" value="Unassembled WGS sequence"/>
</dbReference>
<name>A0A813ZCP8_ADIRI</name>
<proteinExistence type="predicted"/>
<dbReference type="AlphaFoldDB" id="A0A813ZCP8"/>
<keyword evidence="3" id="KW-1185">Reference proteome</keyword>
<evidence type="ECO:0000313" key="3">
    <source>
        <dbReference type="Proteomes" id="UP000663828"/>
    </source>
</evidence>
<organism evidence="1 3">
    <name type="scientific">Adineta ricciae</name>
    <name type="common">Rotifer</name>
    <dbReference type="NCBI Taxonomy" id="249248"/>
    <lineage>
        <taxon>Eukaryota</taxon>
        <taxon>Metazoa</taxon>
        <taxon>Spiralia</taxon>
        <taxon>Gnathifera</taxon>
        <taxon>Rotifera</taxon>
        <taxon>Eurotatoria</taxon>
        <taxon>Bdelloidea</taxon>
        <taxon>Adinetida</taxon>
        <taxon>Adinetidae</taxon>
        <taxon>Adineta</taxon>
    </lineage>
</organism>
<dbReference type="EMBL" id="CAJNOR010000381">
    <property type="protein sequence ID" value="CAF0897588.1"/>
    <property type="molecule type" value="Genomic_DNA"/>
</dbReference>
<dbReference type="InterPro" id="IPR036770">
    <property type="entry name" value="Ankyrin_rpt-contain_sf"/>
</dbReference>
<evidence type="ECO:0000313" key="1">
    <source>
        <dbReference type="EMBL" id="CAF0897588.1"/>
    </source>
</evidence>
<dbReference type="EMBL" id="CAJNOJ010000194">
    <property type="protein sequence ID" value="CAF1272297.1"/>
    <property type="molecule type" value="Genomic_DNA"/>
</dbReference>
<reference evidence="1" key="1">
    <citation type="submission" date="2021-02" db="EMBL/GenBank/DDBJ databases">
        <authorList>
            <person name="Nowell W R."/>
        </authorList>
    </citation>
    <scope>NUCLEOTIDE SEQUENCE</scope>
</reference>
<gene>
    <name evidence="2" type="ORF">EDS130_LOCUS29097</name>
    <name evidence="1" type="ORF">XAT740_LOCUS7845</name>
</gene>
<dbReference type="OrthoDB" id="10012486at2759"/>
<protein>
    <submittedName>
        <fullName evidence="1">Uncharacterized protein</fullName>
    </submittedName>
</protein>
<evidence type="ECO:0000313" key="2">
    <source>
        <dbReference type="EMBL" id="CAF1272297.1"/>
    </source>
</evidence>
<dbReference type="Gene3D" id="1.25.40.20">
    <property type="entry name" value="Ankyrin repeat-containing domain"/>
    <property type="match status" value="1"/>
</dbReference>
<sequence>MLSTLEILPDEILMMIFTYSGDVTTTLRAFLGLNQRFNRILLDKRLHLLTDFLQTNIRDEYYKCDVFQQVTQRLLTINKPMEKEHLYQLLQPLLSLYSQHKYLQSQLEFEYEYHKFLSVRQRLNDDRKTTIDLELETEFNKLRNGVNIVTETYVERIRSLVLNEGAKLVCENHELTGFNLCQAINNLLLQFIYDKSKEQSALAKLCLKLFKILLISNPLNMKNRDYVGNGGCDASYFFIYEIFHLQHFYHSRVSTPSVNMNIYRAVVDLFLFAMQCQKQTFQDANHIKRIMFNMLNMVEQTHKNMFIQATQWGVVQIIADEYFLFEHDTSDDYYCSYSIRGVLKNLMKHSRIDILRYICRHSTFQDDISSPDNIRETVNILTSNRSHRRLFCEILNDESFAFLRSNKTLIFILLDKKERQIVEKLVNLSKNVLNQLDADGNDPLLHVCLKVAGCRHRIIEYLLKMGSNTERRNLEGRNFTDALQLSRNEKLLKHLIEHEIILPRSTSIG</sequence>
<dbReference type="SUPFAM" id="SSF140860">
    <property type="entry name" value="Pseudo ankyrin repeat-like"/>
    <property type="match status" value="1"/>
</dbReference>
<dbReference type="Proteomes" id="UP000663828">
    <property type="component" value="Unassembled WGS sequence"/>
</dbReference>
<accession>A0A813ZCP8</accession>